<dbReference type="CDD" id="cd23507">
    <property type="entry name" value="hydrophobin_I"/>
    <property type="match status" value="1"/>
</dbReference>
<organism evidence="2 3">
    <name type="scientific">Caulochytrium protostelioides</name>
    <dbReference type="NCBI Taxonomy" id="1555241"/>
    <lineage>
        <taxon>Eukaryota</taxon>
        <taxon>Fungi</taxon>
        <taxon>Fungi incertae sedis</taxon>
        <taxon>Chytridiomycota</taxon>
        <taxon>Chytridiomycota incertae sedis</taxon>
        <taxon>Chytridiomycetes</taxon>
        <taxon>Caulochytriales</taxon>
        <taxon>Caulochytriaceae</taxon>
        <taxon>Caulochytrium</taxon>
    </lineage>
</organism>
<keyword evidence="3" id="KW-1185">Reference proteome</keyword>
<dbReference type="GO" id="GO:0009277">
    <property type="term" value="C:fungal-type cell wall"/>
    <property type="evidence" value="ECO:0007669"/>
    <property type="project" value="InterPro"/>
</dbReference>
<gene>
    <name evidence="2" type="ORF">CXG81DRAFT_24101</name>
</gene>
<dbReference type="Pfam" id="PF01185">
    <property type="entry name" value="Hydrophobin"/>
    <property type="match status" value="1"/>
</dbReference>
<keyword evidence="1" id="KW-0732">Signal</keyword>
<evidence type="ECO:0000256" key="1">
    <source>
        <dbReference type="RuleBase" id="RU365009"/>
    </source>
</evidence>
<name>A0A4P9XCY1_9FUNG</name>
<comment type="subcellular location">
    <subcellularLocation>
        <location evidence="1">Secreted</location>
        <location evidence="1">Cell wall</location>
    </subcellularLocation>
</comment>
<dbReference type="AlphaFoldDB" id="A0A4P9XCY1"/>
<protein>
    <recommendedName>
        <fullName evidence="1">Hydrophobin</fullName>
    </recommendedName>
</protein>
<comment type="similarity">
    <text evidence="1">Belongs to the fungal hydrophobin family.</text>
</comment>
<keyword evidence="1" id="KW-0134">Cell wall</keyword>
<dbReference type="GO" id="GO:0005199">
    <property type="term" value="F:structural constituent of cell wall"/>
    <property type="evidence" value="ECO:0007669"/>
    <property type="project" value="InterPro"/>
</dbReference>
<feature type="chain" id="PRO_5041020767" description="Hydrophobin" evidence="1">
    <location>
        <begin position="19"/>
        <end position="142"/>
    </location>
</feature>
<keyword evidence="1" id="KW-1015">Disulfide bond</keyword>
<dbReference type="Proteomes" id="UP000274922">
    <property type="component" value="Unassembled WGS sequence"/>
</dbReference>
<evidence type="ECO:0000313" key="3">
    <source>
        <dbReference type="Proteomes" id="UP000274922"/>
    </source>
</evidence>
<reference evidence="3" key="1">
    <citation type="journal article" date="2018" name="Nat. Microbiol.">
        <title>Leveraging single-cell genomics to expand the fungal tree of life.</title>
        <authorList>
            <person name="Ahrendt S.R."/>
            <person name="Quandt C.A."/>
            <person name="Ciobanu D."/>
            <person name="Clum A."/>
            <person name="Salamov A."/>
            <person name="Andreopoulos B."/>
            <person name="Cheng J.F."/>
            <person name="Woyke T."/>
            <person name="Pelin A."/>
            <person name="Henrissat B."/>
            <person name="Reynolds N.K."/>
            <person name="Benny G.L."/>
            <person name="Smith M.E."/>
            <person name="James T.Y."/>
            <person name="Grigoriev I.V."/>
        </authorList>
    </citation>
    <scope>NUCLEOTIDE SEQUENCE [LARGE SCALE GENOMIC DNA]</scope>
    <source>
        <strain evidence="3">ATCC 52028</strain>
    </source>
</reference>
<keyword evidence="1" id="KW-0964">Secreted</keyword>
<accession>A0A4P9XCY1</accession>
<sequence>MLLKTLFWVAAGAATALAQEAPAGANAAQAQGANEWNKHPSKHQNTKVHVDDKLECASHQKSYCCTQTVAPDAPGVGVLASLANNLFLGLECVPVNINLLAWDTTSQCSGSVVCCAGSEVDGGKMVVGCDAPLAKGGRRTEL</sequence>
<proteinExistence type="inferred from homology"/>
<dbReference type="OrthoDB" id="4225815at2759"/>
<dbReference type="EMBL" id="ML014125">
    <property type="protein sequence ID" value="RKP03326.1"/>
    <property type="molecule type" value="Genomic_DNA"/>
</dbReference>
<feature type="signal peptide" evidence="1">
    <location>
        <begin position="1"/>
        <end position="18"/>
    </location>
</feature>
<evidence type="ECO:0000313" key="2">
    <source>
        <dbReference type="EMBL" id="RKP03326.1"/>
    </source>
</evidence>
<dbReference type="InterPro" id="IPR001338">
    <property type="entry name" value="Class_I_Hydrophobin"/>
</dbReference>